<protein>
    <recommendedName>
        <fullName evidence="4">DUF192 domain-containing protein</fullName>
    </recommendedName>
</protein>
<organism evidence="2 3">
    <name type="scientific">Yoonia tamlensis</name>
    <dbReference type="NCBI Taxonomy" id="390270"/>
    <lineage>
        <taxon>Bacteria</taxon>
        <taxon>Pseudomonadati</taxon>
        <taxon>Pseudomonadota</taxon>
        <taxon>Alphaproteobacteria</taxon>
        <taxon>Rhodobacterales</taxon>
        <taxon>Paracoccaceae</taxon>
        <taxon>Yoonia</taxon>
    </lineage>
</organism>
<evidence type="ECO:0000313" key="2">
    <source>
        <dbReference type="EMBL" id="SFR37695.1"/>
    </source>
</evidence>
<dbReference type="STRING" id="390270.SAMN04488005_1141"/>
<evidence type="ECO:0000256" key="1">
    <source>
        <dbReference type="SAM" id="SignalP"/>
    </source>
</evidence>
<gene>
    <name evidence="2" type="ORF">SAMN04488005_1141</name>
</gene>
<dbReference type="RefSeq" id="WP_242650960.1">
    <property type="nucleotide sequence ID" value="NZ_FOYP01000001.1"/>
</dbReference>
<evidence type="ECO:0000313" key="3">
    <source>
        <dbReference type="Proteomes" id="UP000199478"/>
    </source>
</evidence>
<dbReference type="Gene3D" id="2.60.120.1140">
    <property type="entry name" value="Protein of unknown function DUF192"/>
    <property type="match status" value="1"/>
</dbReference>
<dbReference type="InterPro" id="IPR038695">
    <property type="entry name" value="Saro_0823-like_sf"/>
</dbReference>
<dbReference type="Proteomes" id="UP000199478">
    <property type="component" value="Unassembled WGS sequence"/>
</dbReference>
<dbReference type="Pfam" id="PF02643">
    <property type="entry name" value="DUF192"/>
    <property type="match status" value="1"/>
</dbReference>
<keyword evidence="1" id="KW-0732">Signal</keyword>
<feature type="signal peptide" evidence="1">
    <location>
        <begin position="1"/>
        <end position="16"/>
    </location>
</feature>
<evidence type="ECO:0008006" key="4">
    <source>
        <dbReference type="Google" id="ProtNLM"/>
    </source>
</evidence>
<proteinExistence type="predicted"/>
<sequence>MRTTLLAIAITTCAHAATAACAPDMVTVRGDFGQAHFHVSVADDNAERAQGLMFVEQMPLMSGMLFVYDHPQAVSFWMRNTLIPLDMLFVAPDGEIRAIHENAIPLDTTPIPGGDGIQVVLEINGGLSARLGIAAGDVLQHPAFGTQAILPCDEKSDD</sequence>
<dbReference type="PROSITE" id="PS51257">
    <property type="entry name" value="PROKAR_LIPOPROTEIN"/>
    <property type="match status" value="1"/>
</dbReference>
<dbReference type="AlphaFoldDB" id="A0A1I6G684"/>
<reference evidence="3" key="1">
    <citation type="submission" date="2016-10" db="EMBL/GenBank/DDBJ databases">
        <authorList>
            <person name="Varghese N."/>
            <person name="Submissions S."/>
        </authorList>
    </citation>
    <scope>NUCLEOTIDE SEQUENCE [LARGE SCALE GENOMIC DNA]</scope>
    <source>
        <strain evidence="3">DSM 26879</strain>
    </source>
</reference>
<dbReference type="InterPro" id="IPR003795">
    <property type="entry name" value="DUF192"/>
</dbReference>
<name>A0A1I6G684_9RHOB</name>
<dbReference type="PANTHER" id="PTHR37953">
    <property type="entry name" value="UPF0127 PROTEIN MJ1496"/>
    <property type="match status" value="1"/>
</dbReference>
<feature type="chain" id="PRO_5011659409" description="DUF192 domain-containing protein" evidence="1">
    <location>
        <begin position="17"/>
        <end position="158"/>
    </location>
</feature>
<keyword evidence="3" id="KW-1185">Reference proteome</keyword>
<accession>A0A1I6G684</accession>
<dbReference type="EMBL" id="FOYP01000001">
    <property type="protein sequence ID" value="SFR37695.1"/>
    <property type="molecule type" value="Genomic_DNA"/>
</dbReference>
<dbReference type="PANTHER" id="PTHR37953:SF1">
    <property type="entry name" value="UPF0127 PROTEIN MJ1496"/>
    <property type="match status" value="1"/>
</dbReference>